<comment type="catalytic activity">
    <reaction evidence="1">
        <text>ATP + protein L-histidine = ADP + protein N-phospho-L-histidine.</text>
        <dbReference type="EC" id="2.7.13.3"/>
    </reaction>
</comment>
<dbReference type="SUPFAM" id="SSF55874">
    <property type="entry name" value="ATPase domain of HSP90 chaperone/DNA topoisomerase II/histidine kinase"/>
    <property type="match status" value="1"/>
</dbReference>
<feature type="transmembrane region" description="Helical" evidence="7">
    <location>
        <begin position="43"/>
        <end position="63"/>
    </location>
</feature>
<keyword evidence="9" id="KW-0067">ATP-binding</keyword>
<feature type="transmembrane region" description="Helical" evidence="7">
    <location>
        <begin position="506"/>
        <end position="526"/>
    </location>
</feature>
<dbReference type="InterPro" id="IPR003594">
    <property type="entry name" value="HATPase_dom"/>
</dbReference>
<dbReference type="InterPro" id="IPR036890">
    <property type="entry name" value="HATPase_C_sf"/>
</dbReference>
<reference evidence="9 10" key="1">
    <citation type="submission" date="2024-01" db="EMBL/GenBank/DDBJ databases">
        <title>Draft genome sequence of Gordonia sp. LSe1-13.</title>
        <authorList>
            <person name="Suphannarot A."/>
            <person name="Mingma R."/>
        </authorList>
    </citation>
    <scope>NUCLEOTIDE SEQUENCE [LARGE SCALE GENOMIC DNA]</scope>
    <source>
        <strain evidence="9 10">LSe1-13</strain>
    </source>
</reference>
<feature type="region of interest" description="Disordered" evidence="6">
    <location>
        <begin position="306"/>
        <end position="327"/>
    </location>
</feature>
<keyword evidence="4" id="KW-0418">Kinase</keyword>
<feature type="transmembrane region" description="Helical" evidence="7">
    <location>
        <begin position="97"/>
        <end position="118"/>
    </location>
</feature>
<feature type="transmembrane region" description="Helical" evidence="7">
    <location>
        <begin position="618"/>
        <end position="639"/>
    </location>
</feature>
<keyword evidence="7" id="KW-0812">Transmembrane</keyword>
<feature type="transmembrane region" description="Helical" evidence="7">
    <location>
        <begin position="69"/>
        <end position="90"/>
    </location>
</feature>
<organism evidence="9 10">
    <name type="scientific">Gordonia sesuvii</name>
    <dbReference type="NCBI Taxonomy" id="3116777"/>
    <lineage>
        <taxon>Bacteria</taxon>
        <taxon>Bacillati</taxon>
        <taxon>Actinomycetota</taxon>
        <taxon>Actinomycetes</taxon>
        <taxon>Mycobacteriales</taxon>
        <taxon>Gordoniaceae</taxon>
        <taxon>Gordonia</taxon>
    </lineage>
</organism>
<evidence type="ECO:0000256" key="3">
    <source>
        <dbReference type="ARBA" id="ARBA00022679"/>
    </source>
</evidence>
<keyword evidence="3" id="KW-0808">Transferase</keyword>
<dbReference type="GO" id="GO:0005524">
    <property type="term" value="F:ATP binding"/>
    <property type="evidence" value="ECO:0007669"/>
    <property type="project" value="UniProtKB-KW"/>
</dbReference>
<dbReference type="PANTHER" id="PTHR24421">
    <property type="entry name" value="NITRATE/NITRITE SENSOR PROTEIN NARX-RELATED"/>
    <property type="match status" value="1"/>
</dbReference>
<evidence type="ECO:0000256" key="5">
    <source>
        <dbReference type="ARBA" id="ARBA00023012"/>
    </source>
</evidence>
<evidence type="ECO:0000256" key="1">
    <source>
        <dbReference type="ARBA" id="ARBA00000085"/>
    </source>
</evidence>
<dbReference type="RefSeq" id="WP_330432741.1">
    <property type="nucleotide sequence ID" value="NZ_JAZDUF010000003.1"/>
</dbReference>
<comment type="caution">
    <text evidence="9">The sequence shown here is derived from an EMBL/GenBank/DDBJ whole genome shotgun (WGS) entry which is preliminary data.</text>
</comment>
<dbReference type="Proteomes" id="UP001347146">
    <property type="component" value="Unassembled WGS sequence"/>
</dbReference>
<evidence type="ECO:0000313" key="10">
    <source>
        <dbReference type="Proteomes" id="UP001347146"/>
    </source>
</evidence>
<evidence type="ECO:0000256" key="2">
    <source>
        <dbReference type="ARBA" id="ARBA00012438"/>
    </source>
</evidence>
<dbReference type="Pfam" id="PF02518">
    <property type="entry name" value="HATPase_c"/>
    <property type="match status" value="1"/>
</dbReference>
<feature type="domain" description="Histidine kinase/HSP90-like ATPase" evidence="8">
    <location>
        <begin position="341"/>
        <end position="426"/>
    </location>
</feature>
<feature type="transmembrane region" description="Helical" evidence="7">
    <location>
        <begin position="562"/>
        <end position="581"/>
    </location>
</feature>
<feature type="transmembrane region" description="Helical" evidence="7">
    <location>
        <begin position="538"/>
        <end position="556"/>
    </location>
</feature>
<evidence type="ECO:0000256" key="6">
    <source>
        <dbReference type="SAM" id="MobiDB-lite"/>
    </source>
</evidence>
<feature type="transmembrane region" description="Helical" evidence="7">
    <location>
        <begin position="130"/>
        <end position="148"/>
    </location>
</feature>
<accession>A0ABU7MDH1</accession>
<sequence>MATPTMTRPASTGSAPVRPWRRHLIGPTDGSDLARIRRYGSRFIGCGLLVFTAGLTPLIVAQAEVTAAWWPPVSMLLVSVPALLVIVASYRPRLPHLTALAFGCNLGVAVAVALWFVAWTGDLAPDGSSWSVWLVQFPGVAGLLFGMTGHPRLGVVHIVAITLLAQTANLFGLYGELRLDLYLGSLLQMALTVVFLAVAVVTVRTARFLDGSRAAAIEQAAASAASVAQDAERSRFAALIHDKVIAILLAVDVGRPQRGLRAQAASALDELDRRDDDEPSTTIGADEFVHRIRSALASMGDDIDRELTIEPDSTGPHPGDDTVARSPGAYPTDVVTAILDAMCEAIRNVRRHAGGDASCLVVGNLRADEVSVAVVDDGCGFDPASVRPERFGVAVGIRRRMESIPGGSAQVQSAPGRGTTVILGWLRECHDHEAGRHHGVSGTEPAAMPRRRSAIAEHETSVEPMSDDAVDIFGLRSPQVVRALLALGVTYVIVTIGSGLEIRSVWNWVGLTVAFVVLAGDLALLTRRRGDPLPLRDGCGALALMVIGTGTAWWSVPAATFEPAQCLPAAIGGIVVLALLAIRGRVGIAWVGAVAMSLSAGIWGWARDIGFVDGIAFTSWVYPVMLFASLFAVMLRPIAAGIRTLRARAVRFAADDAALAAATDERDRQLALLDREARPMLQKVAAGHVFRADEVALARLIEAQLRDGIRAPAWQSGQVRAAVWQARRRGVAVVLLDDGGMNDARGLQARLDDLVVAELAKMRSGRVTARVMPPGRATRATIVATDDSGVRRHDCAADGTLTSGSGALT</sequence>
<dbReference type="EMBL" id="JAZDUF010000003">
    <property type="protein sequence ID" value="MEE3851077.1"/>
    <property type="molecule type" value="Genomic_DNA"/>
</dbReference>
<proteinExistence type="predicted"/>
<gene>
    <name evidence="9" type="ORF">VZC37_12085</name>
</gene>
<evidence type="ECO:0000256" key="7">
    <source>
        <dbReference type="SAM" id="Phobius"/>
    </source>
</evidence>
<dbReference type="PANTHER" id="PTHR24421:SF10">
    <property type="entry name" value="NITRATE_NITRITE SENSOR PROTEIN NARQ"/>
    <property type="match status" value="1"/>
</dbReference>
<keyword evidence="5" id="KW-0902">Two-component regulatory system</keyword>
<keyword evidence="10" id="KW-1185">Reference proteome</keyword>
<evidence type="ECO:0000313" key="9">
    <source>
        <dbReference type="EMBL" id="MEE3851077.1"/>
    </source>
</evidence>
<evidence type="ECO:0000259" key="8">
    <source>
        <dbReference type="Pfam" id="PF02518"/>
    </source>
</evidence>
<keyword evidence="7" id="KW-1133">Transmembrane helix</keyword>
<feature type="transmembrane region" description="Helical" evidence="7">
    <location>
        <begin position="588"/>
        <end position="606"/>
    </location>
</feature>
<feature type="transmembrane region" description="Helical" evidence="7">
    <location>
        <begin position="181"/>
        <end position="203"/>
    </location>
</feature>
<name>A0ABU7MDH1_9ACTN</name>
<feature type="transmembrane region" description="Helical" evidence="7">
    <location>
        <begin position="480"/>
        <end position="500"/>
    </location>
</feature>
<dbReference type="EC" id="2.7.13.3" evidence="2"/>
<evidence type="ECO:0000256" key="4">
    <source>
        <dbReference type="ARBA" id="ARBA00022777"/>
    </source>
</evidence>
<keyword evidence="7" id="KW-0472">Membrane</keyword>
<protein>
    <recommendedName>
        <fullName evidence="2">histidine kinase</fullName>
        <ecNumber evidence="2">2.7.13.3</ecNumber>
    </recommendedName>
</protein>
<dbReference type="Gene3D" id="3.30.565.10">
    <property type="entry name" value="Histidine kinase-like ATPase, C-terminal domain"/>
    <property type="match status" value="1"/>
</dbReference>
<dbReference type="InterPro" id="IPR050482">
    <property type="entry name" value="Sensor_HK_TwoCompSys"/>
</dbReference>
<feature type="transmembrane region" description="Helical" evidence="7">
    <location>
        <begin position="155"/>
        <end position="175"/>
    </location>
</feature>
<keyword evidence="9" id="KW-0547">Nucleotide-binding</keyword>